<protein>
    <submittedName>
        <fullName evidence="2">Uncharacterized protein</fullName>
    </submittedName>
</protein>
<evidence type="ECO:0000313" key="3">
    <source>
        <dbReference type="Proteomes" id="UP000527355"/>
    </source>
</evidence>
<sequence length="259" mass="27493">MGGSVCVLPHVHEDMYGERVCVCVCVLLRVYEDMCGERARACVHVHVSAPGAWSAQDEYATPGIRHKVASNSPGAGKGRGGPRTPQRRTKPRTPGLKRESQASATGGRFLGLFYVSQTHGCSPSSRPSPARIGPGTGGWPGRLLAQGRLQRRQTGRRCPSWAAAEAAQRRRQAFYLGQVGGHLLGVISQAVGALQTPKYPSTCSWCGRTERRAVCSREGGGALRRGHRAERGSGCVTFRLGGALSARPEASVPLGDPGS</sequence>
<dbReference type="AlphaFoldDB" id="A0A7J7QYR4"/>
<dbReference type="Proteomes" id="UP000527355">
    <property type="component" value="Unassembled WGS sequence"/>
</dbReference>
<gene>
    <name evidence="2" type="ORF">mMyoMyo1_011258</name>
</gene>
<keyword evidence="3" id="KW-1185">Reference proteome</keyword>
<name>A0A7J7QYR4_MYOMY</name>
<organism evidence="2 3">
    <name type="scientific">Myotis myotis</name>
    <name type="common">Greater mouse-eared bat</name>
    <name type="synonym">Vespertilio myotis</name>
    <dbReference type="NCBI Taxonomy" id="51298"/>
    <lineage>
        <taxon>Eukaryota</taxon>
        <taxon>Metazoa</taxon>
        <taxon>Chordata</taxon>
        <taxon>Craniata</taxon>
        <taxon>Vertebrata</taxon>
        <taxon>Euteleostomi</taxon>
        <taxon>Mammalia</taxon>
        <taxon>Eutheria</taxon>
        <taxon>Laurasiatheria</taxon>
        <taxon>Chiroptera</taxon>
        <taxon>Yangochiroptera</taxon>
        <taxon>Vespertilionidae</taxon>
        <taxon>Myotis</taxon>
    </lineage>
</organism>
<evidence type="ECO:0000313" key="2">
    <source>
        <dbReference type="EMBL" id="KAF6269071.1"/>
    </source>
</evidence>
<evidence type="ECO:0000256" key="1">
    <source>
        <dbReference type="SAM" id="MobiDB-lite"/>
    </source>
</evidence>
<proteinExistence type="predicted"/>
<reference evidence="2 3" key="1">
    <citation type="journal article" date="2020" name="Nature">
        <title>Six reference-quality genomes reveal evolution of bat adaptations.</title>
        <authorList>
            <person name="Jebb D."/>
            <person name="Huang Z."/>
            <person name="Pippel M."/>
            <person name="Hughes G.M."/>
            <person name="Lavrichenko K."/>
            <person name="Devanna P."/>
            <person name="Winkler S."/>
            <person name="Jermiin L.S."/>
            <person name="Skirmuntt E.C."/>
            <person name="Katzourakis A."/>
            <person name="Burkitt-Gray L."/>
            <person name="Ray D.A."/>
            <person name="Sullivan K.A.M."/>
            <person name="Roscito J.G."/>
            <person name="Kirilenko B.M."/>
            <person name="Davalos L.M."/>
            <person name="Corthals A.P."/>
            <person name="Power M.L."/>
            <person name="Jones G."/>
            <person name="Ransome R.D."/>
            <person name="Dechmann D.K.N."/>
            <person name="Locatelli A.G."/>
            <person name="Puechmaille S.J."/>
            <person name="Fedrigo O."/>
            <person name="Jarvis E.D."/>
            <person name="Hiller M."/>
            <person name="Vernes S.C."/>
            <person name="Myers E.W."/>
            <person name="Teeling E.C."/>
        </authorList>
    </citation>
    <scope>NUCLEOTIDE SEQUENCE [LARGE SCALE GENOMIC DNA]</scope>
    <source>
        <strain evidence="2">MMyoMyo1</strain>
        <tissue evidence="2">Flight muscle</tissue>
    </source>
</reference>
<feature type="region of interest" description="Disordered" evidence="1">
    <location>
        <begin position="120"/>
        <end position="141"/>
    </location>
</feature>
<comment type="caution">
    <text evidence="2">The sequence shown here is derived from an EMBL/GenBank/DDBJ whole genome shotgun (WGS) entry which is preliminary data.</text>
</comment>
<accession>A0A7J7QYR4</accession>
<dbReference type="EMBL" id="JABWUV010000044">
    <property type="protein sequence ID" value="KAF6269071.1"/>
    <property type="molecule type" value="Genomic_DNA"/>
</dbReference>
<feature type="region of interest" description="Disordered" evidence="1">
    <location>
        <begin position="66"/>
        <end position="102"/>
    </location>
</feature>